<keyword evidence="5" id="KW-1185">Reference proteome</keyword>
<reference evidence="4 5" key="1">
    <citation type="submission" date="2017-05" db="EMBL/GenBank/DDBJ databases">
        <title>Genomic insights into alkan degradation activity of Oleiphilus messinensis.</title>
        <authorList>
            <person name="Kozyavkin S.A."/>
            <person name="Slesarev A.I."/>
            <person name="Golyshin P.N."/>
            <person name="Korzhenkov A."/>
            <person name="Golyshina O.N."/>
            <person name="Toshchakov S.V."/>
        </authorList>
    </citation>
    <scope>NUCLEOTIDE SEQUENCE [LARGE SCALE GENOMIC DNA]</scope>
    <source>
        <strain evidence="4 5">ME102</strain>
    </source>
</reference>
<dbReference type="OrthoDB" id="3347322at2"/>
<dbReference type="CDD" id="cd12797">
    <property type="entry name" value="M23_peptidase"/>
    <property type="match status" value="1"/>
</dbReference>
<name>A0A1Y0I4B6_9GAMM</name>
<dbReference type="Pfam" id="PF01551">
    <property type="entry name" value="Peptidase_M23"/>
    <property type="match status" value="1"/>
</dbReference>
<dbReference type="SUPFAM" id="SSF51261">
    <property type="entry name" value="Duplicated hybrid motif"/>
    <property type="match status" value="1"/>
</dbReference>
<protein>
    <recommendedName>
        <fullName evidence="6">Peptidase M23 domain-containing protein</fullName>
    </recommendedName>
</protein>
<feature type="domain" description="DUF4214" evidence="3">
    <location>
        <begin position="503"/>
        <end position="565"/>
    </location>
</feature>
<evidence type="ECO:0000313" key="5">
    <source>
        <dbReference type="Proteomes" id="UP000196027"/>
    </source>
</evidence>
<evidence type="ECO:0000259" key="3">
    <source>
        <dbReference type="Pfam" id="PF13946"/>
    </source>
</evidence>
<dbReference type="InterPro" id="IPR011055">
    <property type="entry name" value="Dup_hybrid_motif"/>
</dbReference>
<dbReference type="InterPro" id="IPR038255">
    <property type="entry name" value="PBS_linker_sf"/>
</dbReference>
<gene>
    <name evidence="4" type="ORF">OLMES_1266</name>
</gene>
<dbReference type="InterPro" id="IPR016047">
    <property type="entry name" value="M23ase_b-sheet_dom"/>
</dbReference>
<evidence type="ECO:0000259" key="2">
    <source>
        <dbReference type="Pfam" id="PF01551"/>
    </source>
</evidence>
<dbReference type="KEGG" id="ome:OLMES_1266"/>
<evidence type="ECO:0000313" key="4">
    <source>
        <dbReference type="EMBL" id="ARU55348.1"/>
    </source>
</evidence>
<dbReference type="Gene3D" id="1.10.3130.20">
    <property type="entry name" value="Phycobilisome linker domain"/>
    <property type="match status" value="1"/>
</dbReference>
<organism evidence="4 5">
    <name type="scientific">Oleiphilus messinensis</name>
    <dbReference type="NCBI Taxonomy" id="141451"/>
    <lineage>
        <taxon>Bacteria</taxon>
        <taxon>Pseudomonadati</taxon>
        <taxon>Pseudomonadota</taxon>
        <taxon>Gammaproteobacteria</taxon>
        <taxon>Oceanospirillales</taxon>
        <taxon>Oleiphilaceae</taxon>
        <taxon>Oleiphilus</taxon>
    </lineage>
</organism>
<proteinExistence type="predicted"/>
<feature type="region of interest" description="Disordered" evidence="1">
    <location>
        <begin position="285"/>
        <end position="460"/>
    </location>
</feature>
<evidence type="ECO:0008006" key="6">
    <source>
        <dbReference type="Google" id="ProtNLM"/>
    </source>
</evidence>
<dbReference type="Proteomes" id="UP000196027">
    <property type="component" value="Chromosome"/>
</dbReference>
<dbReference type="AlphaFoldDB" id="A0A1Y0I4B6"/>
<feature type="compositionally biased region" description="Gly residues" evidence="1">
    <location>
        <begin position="307"/>
        <end position="453"/>
    </location>
</feature>
<evidence type="ECO:0000256" key="1">
    <source>
        <dbReference type="SAM" id="MobiDB-lite"/>
    </source>
</evidence>
<dbReference type="Pfam" id="PF13946">
    <property type="entry name" value="DUF4214"/>
    <property type="match status" value="1"/>
</dbReference>
<sequence length="630" mass="63951">MFSPVLVEVFSPKSLKLEVLIVRESKLKPVQSLYTLPLLFSLNSFAGEVVESQCFANEFCVAVEQNDDTFDVTLQSLASYPLTVSVDFTLANLNSTNGESVAVVLPESETAFVTQLQINTGGSSSVDYSWDINFARLIGDATVSHDGEYRYQFPFNTGLTYSVLKGYTEELPLSSRYIVLFGLPEGSTVVAARNGRVVQVVDSNASNSGNNQILVEHDDGTIARYVNLQSGGALVAAGDTITRGQAIGLSGAATFNAEPYLYFATTSPVDGKSLKTYQLAFATSDGTSNNIETGDDVTSVDPDDGGTGDGGTGDGGTGDGGTGDGGTGDGGTGDGGTGDGGTGDGGTGDGGTGDGGTGDGGTGDGGTGDGGTGDGGTGDGGTGDGGTGDGGTGDGGTGDGGTGDGGTGDGGTGDGGTGDGGTGDGGTGDGGTGDGGTGDGGTGDGGTGDGGTNGEVIDPNTSSYRVQELYVAYYGRPGDYAGVNWWATELDNSAQGLVDIINTFGTSEEYEKRFGSLNTDELITNLYQQMFGREAEAAGLAWWTDEIESGRVTLAEAAMVIADGAQNEDLSILNNRTIVAIRITDGIEAQNKRYIFEDIEAAKVFIQGIDGELDPYAFDINSLLDTLVEK</sequence>
<dbReference type="InterPro" id="IPR025282">
    <property type="entry name" value="DUF4214"/>
</dbReference>
<dbReference type="EMBL" id="CP021425">
    <property type="protein sequence ID" value="ARU55348.1"/>
    <property type="molecule type" value="Genomic_DNA"/>
</dbReference>
<dbReference type="Gene3D" id="2.70.70.10">
    <property type="entry name" value="Glucose Permease (Domain IIA)"/>
    <property type="match status" value="1"/>
</dbReference>
<feature type="domain" description="M23ase beta-sheet core" evidence="2">
    <location>
        <begin position="181"/>
        <end position="265"/>
    </location>
</feature>
<accession>A0A1Y0I4B6</accession>